<accession>A0A8H4RWH2</accession>
<dbReference type="Pfam" id="PF10294">
    <property type="entry name" value="Methyltransf_16"/>
    <property type="match status" value="1"/>
</dbReference>
<evidence type="ECO:0008006" key="3">
    <source>
        <dbReference type="Google" id="ProtNLM"/>
    </source>
</evidence>
<organism evidence="1 2">
    <name type="scientific">Cudoniella acicularis</name>
    <dbReference type="NCBI Taxonomy" id="354080"/>
    <lineage>
        <taxon>Eukaryota</taxon>
        <taxon>Fungi</taxon>
        <taxon>Dikarya</taxon>
        <taxon>Ascomycota</taxon>
        <taxon>Pezizomycotina</taxon>
        <taxon>Leotiomycetes</taxon>
        <taxon>Helotiales</taxon>
        <taxon>Tricladiaceae</taxon>
        <taxon>Cudoniella</taxon>
    </lineage>
</organism>
<dbReference type="Gene3D" id="3.40.50.150">
    <property type="entry name" value="Vaccinia Virus protein VP39"/>
    <property type="match status" value="1"/>
</dbReference>
<dbReference type="Proteomes" id="UP000566819">
    <property type="component" value="Unassembled WGS sequence"/>
</dbReference>
<dbReference type="InterPro" id="IPR029063">
    <property type="entry name" value="SAM-dependent_MTases_sf"/>
</dbReference>
<dbReference type="GO" id="GO:0005737">
    <property type="term" value="C:cytoplasm"/>
    <property type="evidence" value="ECO:0007669"/>
    <property type="project" value="TreeGrafter"/>
</dbReference>
<evidence type="ECO:0000313" key="1">
    <source>
        <dbReference type="EMBL" id="KAF4636411.1"/>
    </source>
</evidence>
<dbReference type="AlphaFoldDB" id="A0A8H4RWH2"/>
<dbReference type="PANTHER" id="PTHR14614:SF130">
    <property type="entry name" value="PROTEIN-LYSINE N-METHYLTRANSFERASE EEF2KMT"/>
    <property type="match status" value="1"/>
</dbReference>
<evidence type="ECO:0000313" key="2">
    <source>
        <dbReference type="Proteomes" id="UP000566819"/>
    </source>
</evidence>
<dbReference type="EMBL" id="JAAMPI010000067">
    <property type="protein sequence ID" value="KAF4636411.1"/>
    <property type="molecule type" value="Genomic_DNA"/>
</dbReference>
<reference evidence="1 2" key="1">
    <citation type="submission" date="2020-03" db="EMBL/GenBank/DDBJ databases">
        <title>Draft Genome Sequence of Cudoniella acicularis.</title>
        <authorList>
            <person name="Buettner E."/>
            <person name="Kellner H."/>
        </authorList>
    </citation>
    <scope>NUCLEOTIDE SEQUENCE [LARGE SCALE GENOMIC DNA]</scope>
    <source>
        <strain evidence="1 2">DSM 108380</strain>
    </source>
</reference>
<comment type="caution">
    <text evidence="1">The sequence shown here is derived from an EMBL/GenBank/DDBJ whole genome shotgun (WGS) entry which is preliminary data.</text>
</comment>
<protein>
    <recommendedName>
        <fullName evidence="3">FAM86 N-terminal domain-containing protein</fullName>
    </recommendedName>
</protein>
<dbReference type="CDD" id="cd02440">
    <property type="entry name" value="AdoMet_MTases"/>
    <property type="match status" value="1"/>
</dbReference>
<keyword evidence="2" id="KW-1185">Reference proteome</keyword>
<gene>
    <name evidence="1" type="ORF">G7Y89_g1675</name>
</gene>
<dbReference type="GO" id="GO:0008757">
    <property type="term" value="F:S-adenosylmethionine-dependent methyltransferase activity"/>
    <property type="evidence" value="ECO:0007669"/>
    <property type="project" value="UniProtKB-ARBA"/>
</dbReference>
<dbReference type="PANTHER" id="PTHR14614">
    <property type="entry name" value="HEPATOCELLULAR CARCINOMA-ASSOCIATED ANTIGEN"/>
    <property type="match status" value="1"/>
</dbReference>
<name>A0A8H4RWH2_9HELO</name>
<dbReference type="SUPFAM" id="SSF53335">
    <property type="entry name" value="S-adenosyl-L-methionine-dependent methyltransferases"/>
    <property type="match status" value="1"/>
</dbReference>
<proteinExistence type="predicted"/>
<sequence>MGMEKTISAGAGLQLNRFCRQYLQLQLHLDYPDEEYLADGDFQAALHARLFQEDAIQHPPPQRYQLRVLKELTKRIQSSITDWEEQGLSDDLMNHLSTLLVSPLPSETTTAQQKSYVTYTVSSLPSVTNKIAPTISLLEAKNVIATAGTTGLRTWEAALHLGDFLCSSPELIRGKVILDLGAGTGYLSIFCAKHLGASYVLATDGSSDVVESLTTNIYLNDLQESHSIAALQLRWGQVLPTDESSQTFSGRKIDVVLGADLTYYESGIPALLATFGDLFDLFPDVVIIIAATVRNEKTFGTFVDACGRAGFAIKISEFGMRPKGAQMGPFYSDDVEIDLCFVQKA</sequence>
<dbReference type="OrthoDB" id="194386at2759"/>
<dbReference type="InterPro" id="IPR019410">
    <property type="entry name" value="Methyltransf_16"/>
</dbReference>